<accession>A0ABN0RBZ6</accession>
<comment type="caution">
    <text evidence="1">The sequence shown here is derived from an EMBL/GenBank/DDBJ whole genome shotgun (WGS) entry which is preliminary data.</text>
</comment>
<dbReference type="RefSeq" id="WP_036098357.1">
    <property type="nucleotide sequence ID" value="NZ_AODF01000039.1"/>
</dbReference>
<dbReference type="EMBL" id="AODF01000039">
    <property type="protein sequence ID" value="EUJ26132.1"/>
    <property type="molecule type" value="Genomic_DNA"/>
</dbReference>
<sequence length="103" mass="11636">MKKTFEANRAAEQEMPDGSLMIKLDLANQFALCLFNQDFIKKFSPEVSLETPSIMLFSTEIEKLHAKISEQGFFISPISDEHGQKGFNFADPEGHYFAVSEAE</sequence>
<name>A0ABN0RBZ6_9LIST</name>
<organism evidence="1 2">
    <name type="scientific">Listeria floridensis FSL S10-1187</name>
    <dbReference type="NCBI Taxonomy" id="1265817"/>
    <lineage>
        <taxon>Bacteria</taxon>
        <taxon>Bacillati</taxon>
        <taxon>Bacillota</taxon>
        <taxon>Bacilli</taxon>
        <taxon>Bacillales</taxon>
        <taxon>Listeriaceae</taxon>
        <taxon>Listeria</taxon>
    </lineage>
</organism>
<evidence type="ECO:0000313" key="2">
    <source>
        <dbReference type="Proteomes" id="UP000019249"/>
    </source>
</evidence>
<dbReference type="Proteomes" id="UP000019249">
    <property type="component" value="Unassembled WGS sequence"/>
</dbReference>
<dbReference type="InterPro" id="IPR029068">
    <property type="entry name" value="Glyas_Bleomycin-R_OHBP_Dase"/>
</dbReference>
<proteinExistence type="predicted"/>
<dbReference type="SUPFAM" id="SSF54593">
    <property type="entry name" value="Glyoxalase/Bleomycin resistance protein/Dihydroxybiphenyl dioxygenase"/>
    <property type="match status" value="1"/>
</dbReference>
<evidence type="ECO:0000313" key="1">
    <source>
        <dbReference type="EMBL" id="EUJ26132.1"/>
    </source>
</evidence>
<reference evidence="1 2" key="1">
    <citation type="journal article" date="2014" name="Int. J. Syst. Evol. Microbiol.">
        <title>Listeria floridensis sp. nov., Listeria aquatica sp. nov., Listeria cornellensis sp. nov., Listeria riparia sp. nov. and Listeria grandensis sp. nov., from agricultural and natural environments.</title>
        <authorList>
            <person name="den Bakker H.C."/>
            <person name="Warchocki S."/>
            <person name="Wright E.M."/>
            <person name="Allred A.F."/>
            <person name="Ahlstrom C."/>
            <person name="Manuel C.S."/>
            <person name="Stasiewicz M.J."/>
            <person name="Burrell A."/>
            <person name="Roof S."/>
            <person name="Strawn L."/>
            <person name="Fortes E.D."/>
            <person name="Nightingale K.K."/>
            <person name="Kephart D."/>
            <person name="Wiedmann M."/>
        </authorList>
    </citation>
    <scope>NUCLEOTIDE SEQUENCE [LARGE SCALE GENOMIC DNA]</scope>
    <source>
        <strain evidence="1 2">FSL S10-1187</strain>
    </source>
</reference>
<protein>
    <submittedName>
        <fullName evidence="1">Glyoxalase/bleomycin resistance protein/dioxygenase superfamily protein</fullName>
    </submittedName>
</protein>
<keyword evidence="2" id="KW-1185">Reference proteome</keyword>
<gene>
    <name evidence="1" type="ORF">MFLO_14297</name>
</gene>